<protein>
    <submittedName>
        <fullName evidence="2">Uncharacterized protein</fullName>
    </submittedName>
</protein>
<feature type="region of interest" description="Disordered" evidence="1">
    <location>
        <begin position="86"/>
        <end position="108"/>
    </location>
</feature>
<gene>
    <name evidence="2" type="ORF">QE152_g37724</name>
</gene>
<name>A0AAW1I9D8_POPJA</name>
<reference evidence="2 3" key="1">
    <citation type="journal article" date="2024" name="BMC Genomics">
        <title>De novo assembly and annotation of Popillia japonica's genome with initial clues to its potential as an invasive pest.</title>
        <authorList>
            <person name="Cucini C."/>
            <person name="Boschi S."/>
            <person name="Funari R."/>
            <person name="Cardaioli E."/>
            <person name="Iannotti N."/>
            <person name="Marturano G."/>
            <person name="Paoli F."/>
            <person name="Bruttini M."/>
            <person name="Carapelli A."/>
            <person name="Frati F."/>
            <person name="Nardi F."/>
        </authorList>
    </citation>
    <scope>NUCLEOTIDE SEQUENCE [LARGE SCALE GENOMIC DNA]</scope>
    <source>
        <strain evidence="2">DMR45628</strain>
    </source>
</reference>
<sequence>MDARRWALEAKQKIRYEQFKAEHLELAQPHVRENDADRSISSQIRDPGNVVGIYILYIPQRVSDETYRAHIFRRWKQSRRLGVSVMPTSTSNKLDNKNPISSFKRKRS</sequence>
<dbReference type="AlphaFoldDB" id="A0AAW1I9D8"/>
<dbReference type="Proteomes" id="UP001458880">
    <property type="component" value="Unassembled WGS sequence"/>
</dbReference>
<keyword evidence="3" id="KW-1185">Reference proteome</keyword>
<dbReference type="EMBL" id="JASPKY010000756">
    <property type="protein sequence ID" value="KAK9685717.1"/>
    <property type="molecule type" value="Genomic_DNA"/>
</dbReference>
<evidence type="ECO:0000256" key="1">
    <source>
        <dbReference type="SAM" id="MobiDB-lite"/>
    </source>
</evidence>
<evidence type="ECO:0000313" key="2">
    <source>
        <dbReference type="EMBL" id="KAK9685717.1"/>
    </source>
</evidence>
<organism evidence="2 3">
    <name type="scientific">Popillia japonica</name>
    <name type="common">Japanese beetle</name>
    <dbReference type="NCBI Taxonomy" id="7064"/>
    <lineage>
        <taxon>Eukaryota</taxon>
        <taxon>Metazoa</taxon>
        <taxon>Ecdysozoa</taxon>
        <taxon>Arthropoda</taxon>
        <taxon>Hexapoda</taxon>
        <taxon>Insecta</taxon>
        <taxon>Pterygota</taxon>
        <taxon>Neoptera</taxon>
        <taxon>Endopterygota</taxon>
        <taxon>Coleoptera</taxon>
        <taxon>Polyphaga</taxon>
        <taxon>Scarabaeiformia</taxon>
        <taxon>Scarabaeidae</taxon>
        <taxon>Rutelinae</taxon>
        <taxon>Popillia</taxon>
    </lineage>
</organism>
<evidence type="ECO:0000313" key="3">
    <source>
        <dbReference type="Proteomes" id="UP001458880"/>
    </source>
</evidence>
<accession>A0AAW1I9D8</accession>
<comment type="caution">
    <text evidence="2">The sequence shown here is derived from an EMBL/GenBank/DDBJ whole genome shotgun (WGS) entry which is preliminary data.</text>
</comment>
<feature type="compositionally biased region" description="Polar residues" evidence="1">
    <location>
        <begin position="86"/>
        <end position="101"/>
    </location>
</feature>
<proteinExistence type="predicted"/>